<sequence>MKQKLSKNQYLYKRLGFGEVKNPQYFLNLWARWNLIRLLSKISSNRENPIKLFDFRIMGSLISRDLHGSKTNGSSILNGFLLLVLSVLIYRSNDKAIIGKEHLDLVEIVHGRVNNYKYKGNISPEETFGFSNRNLQKNIEDLKHFFEFCIGSITPQNDDWEYQFDSIFLNDSKEKIKSKSEEQIKILEDISFLQIMSAFCEKIIFEAGGPSRPIKLNSKIRSNNNLHRFDAARNKSNMRSFQLNHSNNEQPLVEKSNKLKKINDESINNSGETNSSKFNETLFEWLLFRRIKPNDRSIKRLTNDSIVWVFWIEKFFVKDMKYILNEIFSLEKKMKIDHFPEAIYHTFLNVSPIDKLYAGFYKGDIKKFQVANKEIVFGYSTKSDSNRLLDFWKTKMGKKNLLFHSSISLDYPYEVIRRNKYERNKTKSNLSIDLSPSNISYSFLPSYFRYYYGRNNTNKYTSDEIDFSINQKLIVGWSERLNKINIPTNNFRKLPDLLKFCPNYLINAFPKEKDLNQNTFSKRENFDTLKFANNLHYPQLNCEKRLPFYIERGSTENHNSIYGRFLSTLPISRKENKLPINRRKSFPDIDSITKSQISNILLPEYLRKRSTNNTSTDFYKENGTVAPFLSVNPTKLIRKTKIYKILQTSSFFIKWNSFEKYIPWLFTLEWWRYSINLVLDLFSEILLRKWHLRLSRQIGNQQETRGFIWSRLNLINNWNGRYLTIIGLFTFGYSILQKYFSTLLGSDYIGLWEQFEIIQYLMDPLRGIYVDGLIRRNSIRPIKTENTSMERKILVQSLVTGKNIYRYELNLTSSDNSTNPRVGHQITKKQGFYYLKKLAENYQKTEKWISMALWQKVTFPQILWQAETFKLTFHRKPVPLQLRLSPPRGILLIADSFVPLIRISINRLLYNKPDVMTESWMNILMESLRRLSLILELAGRMSPCIIWIQDIHKLNVNCLTQNVESDPTFLLGILLKYFQTGFADRRAKNIVLFGSTDAPRKVDPALISPDRISQRQEEFLILLHSKSFYLRNKKYFLNEFGYRTMGYNAQDLAALFNEILLISITRNKPIIDTDTTRLAFHRQIFPKILYILVIIYGKRNFITCPNAGLAARDSWFLSQNKPDDLISLDRYAENDFYLACGILESLPIEFPWLEISQEKNIDKKMELTFRSQMKKPLHMIRRERPNEFEVAYNLRSPRGRKNDNQKNSYFCRIVQHKTKEQLPYERILSRIRRRNELFVDEEILRRLYVTYGARREREKSRSSQKIKQFFLRRGYGRDLMTNLSINWWNQLPLIEKNNIETFKRIEGIGVRLKRPQVFTPVYLYQRWLIENPREKLTRFELLDNQQRWLKANSSLLNNFSIYSTLLESYHYLFNLFLSNKILLNEMIEVLLRNGWLFQNEIGHFINIKNK</sequence>
<evidence type="ECO:0000313" key="2">
    <source>
        <dbReference type="Proteomes" id="UP000828922"/>
    </source>
</evidence>
<name>A0ACB8HIJ2_9BRYO</name>
<evidence type="ECO:0000313" key="1">
    <source>
        <dbReference type="EMBL" id="KAH9556032.1"/>
    </source>
</evidence>
<organism evidence="1 2">
    <name type="scientific">Sphagnum magellanicum</name>
    <dbReference type="NCBI Taxonomy" id="128215"/>
    <lineage>
        <taxon>Eukaryota</taxon>
        <taxon>Viridiplantae</taxon>
        <taxon>Streptophyta</taxon>
        <taxon>Embryophyta</taxon>
        <taxon>Bryophyta</taxon>
        <taxon>Sphagnophytina</taxon>
        <taxon>Sphagnopsida</taxon>
        <taxon>Sphagnales</taxon>
        <taxon>Sphagnaceae</taxon>
        <taxon>Sphagnum</taxon>
    </lineage>
</organism>
<proteinExistence type="predicted"/>
<comment type="caution">
    <text evidence="1">The sequence shown here is derived from an EMBL/GenBank/DDBJ whole genome shotgun (WGS) entry which is preliminary data.</text>
</comment>
<dbReference type="Proteomes" id="UP000828922">
    <property type="component" value="Linkage Group LG07"/>
</dbReference>
<dbReference type="EMBL" id="CM038913">
    <property type="protein sequence ID" value="KAH9556032.1"/>
    <property type="molecule type" value="Genomic_DNA"/>
</dbReference>
<gene>
    <name evidence="1" type="ORF">CY35_07G004200</name>
</gene>
<protein>
    <submittedName>
        <fullName evidence="1">Uncharacterized protein</fullName>
    </submittedName>
</protein>
<reference evidence="2" key="1">
    <citation type="journal article" date="2022" name="New Phytol.">
        <title>Phylogenomic structure and speciation in an emerging model: the Sphagnum magellanicum complex (Bryophyta).</title>
        <authorList>
            <person name="Shaw A.J."/>
            <person name="Piatkowski B."/>
            <person name="Duffy A.M."/>
            <person name="Aguero B."/>
            <person name="Imwattana K."/>
            <person name="Nieto-Lugilde M."/>
            <person name="Healey A."/>
            <person name="Weston D.J."/>
            <person name="Patel M.N."/>
            <person name="Schmutz J."/>
            <person name="Grimwood J."/>
            <person name="Yavitt J.B."/>
            <person name="Hassel K."/>
            <person name="Stenoien H.K."/>
            <person name="Flatberg K.I."/>
            <person name="Bickford C.P."/>
            <person name="Hicks K.A."/>
        </authorList>
    </citation>
    <scope>NUCLEOTIDE SEQUENCE [LARGE SCALE GENOMIC DNA]</scope>
</reference>
<accession>A0ACB8HIJ2</accession>
<keyword evidence="2" id="KW-1185">Reference proteome</keyword>